<organism evidence="13 14">
    <name type="scientific">Flagellimonas sediminis</name>
    <dbReference type="NCBI Taxonomy" id="2696468"/>
    <lineage>
        <taxon>Bacteria</taxon>
        <taxon>Pseudomonadati</taxon>
        <taxon>Bacteroidota</taxon>
        <taxon>Flavobacteriia</taxon>
        <taxon>Flavobacteriales</taxon>
        <taxon>Flavobacteriaceae</taxon>
        <taxon>Flagellimonas</taxon>
    </lineage>
</organism>
<dbReference type="InterPro" id="IPR023214">
    <property type="entry name" value="HAD_sf"/>
</dbReference>
<reference evidence="13 14" key="1">
    <citation type="submission" date="2020-01" db="EMBL/GenBank/DDBJ databases">
        <title>Muricauda sediminis sp.nov. 40Bstr401.</title>
        <authorList>
            <person name="Xue Z."/>
            <person name="Zhu S."/>
            <person name="Ren N."/>
            <person name="Chen T."/>
            <person name="Chen X."/>
            <person name="Chen J."/>
            <person name="Yang J."/>
        </authorList>
    </citation>
    <scope>NUCLEOTIDE SEQUENCE [LARGE SCALE GENOMIC DNA]</scope>
    <source>
        <strain evidence="13 14">40Bstr401</strain>
    </source>
</reference>
<dbReference type="SUPFAM" id="SSF81665">
    <property type="entry name" value="Calcium ATPase, transmembrane domain M"/>
    <property type="match status" value="1"/>
</dbReference>
<feature type="transmembrane region" description="Helical" evidence="10">
    <location>
        <begin position="112"/>
        <end position="130"/>
    </location>
</feature>
<dbReference type="NCBIfam" id="TIGR01525">
    <property type="entry name" value="ATPase-IB_hvy"/>
    <property type="match status" value="1"/>
</dbReference>
<dbReference type="SUPFAM" id="SSF81653">
    <property type="entry name" value="Calcium ATPase, transduction domain A"/>
    <property type="match status" value="1"/>
</dbReference>
<dbReference type="PROSITE" id="PS00154">
    <property type="entry name" value="ATPASE_E1_E2"/>
    <property type="match status" value="1"/>
</dbReference>
<dbReference type="Pfam" id="PF00122">
    <property type="entry name" value="E1-E2_ATPase"/>
    <property type="match status" value="1"/>
</dbReference>
<dbReference type="NCBIfam" id="TIGR01511">
    <property type="entry name" value="ATPase-IB1_Cu"/>
    <property type="match status" value="1"/>
</dbReference>
<sequence>MDNHKEHKDKKMDHSKMDHSKMDHSNHDHAKMDSSKKQHQREDHSKMDHGSGDHSGHNPAHGQMGHDHHKMMVKDFRKRFWISLIVTIPILFLSPMIQEFFGYDLLLPRNPYILFALSTFVYFWGGWPFLKGFYNEIKSKGPGMMALISMAISVAYFYSAATVFGLPGEDFFWELSTLIVIMLLGHWLEMKSVLGASKALQLLVSMLPAEAHKVVGDKIQDVKLEDLLKDDIILVKPGEKVPADGIITEGSSYLNESMLTGESKPVKKEVQDKVIGGSINGNSTLRVKVEHTGKDSYLNKVIKMVDEAQRTKSKMQNLSDRAAKWLTYIALAIGFGTLAVWLILGFPFVFALERMVTVMVIACPHALGLAIPLVVAISTAVSAQNGLLIRNRTAFEESRKISALLFDKTGTLTKGDFGVTRIESVNELYTRDEILRLSSALELSSEHPIAVGIIKKVKEKDIEIPKPKNFNAITGKGVEAIVEGKKVKVVSPGYLRDEKIQITEDAYSDAAETVVFVLIDGKLAGYIALADEIRPESADAIKVFKKNNIKVLMATGDNEKTAKAVSDKLGLDGYYAEVLPHQKVEIVKELESKGEFVAMTGDGVNDAPALAKADVGIAVGSGTDVAAETADIILVNSNPKDIANLILFGKATYNKMIQNLVWATGYNVVAIPLAAGVLYSSGFVLGPAVGAVFMSLSTIIVAINAQLLKRKIGSN</sequence>
<comment type="similarity">
    <text evidence="2 10">Belongs to the cation transport ATPase (P-type) (TC 3.A.3) family. Type IB subfamily.</text>
</comment>
<dbReference type="GO" id="GO:0005524">
    <property type="term" value="F:ATP binding"/>
    <property type="evidence" value="ECO:0007669"/>
    <property type="project" value="UniProtKB-UniRule"/>
</dbReference>
<evidence type="ECO:0000313" key="14">
    <source>
        <dbReference type="Proteomes" id="UP000468707"/>
    </source>
</evidence>
<dbReference type="InterPro" id="IPR001757">
    <property type="entry name" value="P_typ_ATPase"/>
</dbReference>
<dbReference type="Pfam" id="PF00702">
    <property type="entry name" value="Hydrolase"/>
    <property type="match status" value="1"/>
</dbReference>
<keyword evidence="14" id="KW-1185">Reference proteome</keyword>
<dbReference type="InterPro" id="IPR008250">
    <property type="entry name" value="ATPase_P-typ_transduc_dom_A_sf"/>
</dbReference>
<keyword evidence="13" id="KW-0378">Hydrolase</keyword>
<dbReference type="PRINTS" id="PR00120">
    <property type="entry name" value="HATPASE"/>
</dbReference>
<gene>
    <name evidence="13" type="primary">cadA</name>
    <name evidence="13" type="ORF">GTK07_17825</name>
</gene>
<dbReference type="InterPro" id="IPR044492">
    <property type="entry name" value="P_typ_ATPase_HD_dom"/>
</dbReference>
<evidence type="ECO:0000256" key="1">
    <source>
        <dbReference type="ARBA" id="ARBA00004127"/>
    </source>
</evidence>
<dbReference type="AlphaFoldDB" id="A0A6I5KWE2"/>
<dbReference type="FunFam" id="2.70.150.10:FF:000002">
    <property type="entry name" value="Copper-transporting ATPase 1, putative"/>
    <property type="match status" value="1"/>
</dbReference>
<keyword evidence="4 10" id="KW-0479">Metal-binding</keyword>
<dbReference type="SFLD" id="SFLDS00003">
    <property type="entry name" value="Haloacid_Dehalogenase"/>
    <property type="match status" value="1"/>
</dbReference>
<dbReference type="GO" id="GO:0005886">
    <property type="term" value="C:plasma membrane"/>
    <property type="evidence" value="ECO:0007669"/>
    <property type="project" value="UniProtKB-SubCell"/>
</dbReference>
<comment type="subcellular location">
    <subcellularLocation>
        <location evidence="10">Cell membrane</location>
    </subcellularLocation>
    <subcellularLocation>
        <location evidence="1">Endomembrane system</location>
        <topology evidence="1">Multi-pass membrane protein</topology>
    </subcellularLocation>
</comment>
<dbReference type="SFLD" id="SFLDF00027">
    <property type="entry name" value="p-type_atpase"/>
    <property type="match status" value="1"/>
</dbReference>
<dbReference type="InterPro" id="IPR027256">
    <property type="entry name" value="P-typ_ATPase_IB"/>
</dbReference>
<feature type="region of interest" description="Disordered" evidence="11">
    <location>
        <begin position="1"/>
        <end position="66"/>
    </location>
</feature>
<feature type="transmembrane region" description="Helical" evidence="10">
    <location>
        <begin position="660"/>
        <end position="679"/>
    </location>
</feature>
<evidence type="ECO:0000256" key="5">
    <source>
        <dbReference type="ARBA" id="ARBA00022741"/>
    </source>
</evidence>
<feature type="transmembrane region" description="Helical" evidence="10">
    <location>
        <begin position="325"/>
        <end position="350"/>
    </location>
</feature>
<dbReference type="PRINTS" id="PR00119">
    <property type="entry name" value="CATATPASE"/>
</dbReference>
<keyword evidence="3 10" id="KW-0812">Transmembrane</keyword>
<dbReference type="SFLD" id="SFLDG00002">
    <property type="entry name" value="C1.7:_P-type_atpase_like"/>
    <property type="match status" value="1"/>
</dbReference>
<evidence type="ECO:0000256" key="10">
    <source>
        <dbReference type="RuleBase" id="RU362081"/>
    </source>
</evidence>
<feature type="transmembrane region" description="Helical" evidence="10">
    <location>
        <begin position="142"/>
        <end position="159"/>
    </location>
</feature>
<dbReference type="GO" id="GO:0055070">
    <property type="term" value="P:copper ion homeostasis"/>
    <property type="evidence" value="ECO:0007669"/>
    <property type="project" value="TreeGrafter"/>
</dbReference>
<dbReference type="Gene3D" id="3.40.50.1000">
    <property type="entry name" value="HAD superfamily/HAD-like"/>
    <property type="match status" value="1"/>
</dbReference>
<keyword evidence="10" id="KW-1003">Cell membrane</keyword>
<dbReference type="NCBIfam" id="TIGR01494">
    <property type="entry name" value="ATPase_P-type"/>
    <property type="match status" value="1"/>
</dbReference>
<dbReference type="Gene3D" id="2.70.150.10">
    <property type="entry name" value="Calcium-transporting ATPase, cytoplasmic transduction domain A"/>
    <property type="match status" value="1"/>
</dbReference>
<feature type="transmembrane region" description="Helical" evidence="10">
    <location>
        <begin position="80"/>
        <end position="97"/>
    </location>
</feature>
<dbReference type="InterPro" id="IPR018303">
    <property type="entry name" value="ATPase_P-typ_P_site"/>
</dbReference>
<evidence type="ECO:0000256" key="4">
    <source>
        <dbReference type="ARBA" id="ARBA00022723"/>
    </source>
</evidence>
<protein>
    <submittedName>
        <fullName evidence="13">Cadmium-translocating P-type ATPase</fullName>
        <ecNumber evidence="13">3.6.3.3</ecNumber>
    </submittedName>
</protein>
<dbReference type="InterPro" id="IPR023299">
    <property type="entry name" value="ATPase_P-typ_cyto_dom_N"/>
</dbReference>
<evidence type="ECO:0000256" key="9">
    <source>
        <dbReference type="ARBA" id="ARBA00023136"/>
    </source>
</evidence>
<dbReference type="GO" id="GO:0005507">
    <property type="term" value="F:copper ion binding"/>
    <property type="evidence" value="ECO:0007669"/>
    <property type="project" value="TreeGrafter"/>
</dbReference>
<evidence type="ECO:0000256" key="3">
    <source>
        <dbReference type="ARBA" id="ARBA00022692"/>
    </source>
</evidence>
<dbReference type="GO" id="GO:0043682">
    <property type="term" value="F:P-type divalent copper transporter activity"/>
    <property type="evidence" value="ECO:0007669"/>
    <property type="project" value="TreeGrafter"/>
</dbReference>
<comment type="caution">
    <text evidence="13">The sequence shown here is derived from an EMBL/GenBank/DDBJ whole genome shotgun (WGS) entry which is preliminary data.</text>
</comment>
<keyword evidence="6 10" id="KW-0067">ATP-binding</keyword>
<dbReference type="GO" id="GO:0012505">
    <property type="term" value="C:endomembrane system"/>
    <property type="evidence" value="ECO:0007669"/>
    <property type="project" value="UniProtKB-SubCell"/>
</dbReference>
<name>A0A6I5KWE2_9FLAO</name>
<dbReference type="GO" id="GO:0016887">
    <property type="term" value="F:ATP hydrolysis activity"/>
    <property type="evidence" value="ECO:0007669"/>
    <property type="project" value="InterPro"/>
</dbReference>
<evidence type="ECO:0000256" key="2">
    <source>
        <dbReference type="ARBA" id="ARBA00006024"/>
    </source>
</evidence>
<feature type="transmembrane region" description="Helical" evidence="10">
    <location>
        <begin position="356"/>
        <end position="383"/>
    </location>
</feature>
<evidence type="ECO:0000313" key="13">
    <source>
        <dbReference type="EMBL" id="NDV45186.1"/>
    </source>
</evidence>
<dbReference type="InterPro" id="IPR036412">
    <property type="entry name" value="HAD-like_sf"/>
</dbReference>
<dbReference type="Proteomes" id="UP000468707">
    <property type="component" value="Unassembled WGS sequence"/>
</dbReference>
<feature type="domain" description="P-type ATPase A" evidence="12">
    <location>
        <begin position="206"/>
        <end position="305"/>
    </location>
</feature>
<evidence type="ECO:0000256" key="8">
    <source>
        <dbReference type="ARBA" id="ARBA00022989"/>
    </source>
</evidence>
<dbReference type="PANTHER" id="PTHR43520:SF8">
    <property type="entry name" value="P-TYPE CU(+) TRANSPORTER"/>
    <property type="match status" value="1"/>
</dbReference>
<dbReference type="SUPFAM" id="SSF56784">
    <property type="entry name" value="HAD-like"/>
    <property type="match status" value="1"/>
</dbReference>
<evidence type="ECO:0000256" key="11">
    <source>
        <dbReference type="SAM" id="MobiDB-lite"/>
    </source>
</evidence>
<evidence type="ECO:0000256" key="7">
    <source>
        <dbReference type="ARBA" id="ARBA00022967"/>
    </source>
</evidence>
<feature type="compositionally biased region" description="Basic and acidic residues" evidence="11">
    <location>
        <begin position="1"/>
        <end position="56"/>
    </location>
</feature>
<dbReference type="EMBL" id="JAAAMI010000013">
    <property type="protein sequence ID" value="NDV45186.1"/>
    <property type="molecule type" value="Genomic_DNA"/>
</dbReference>
<dbReference type="Gene3D" id="3.40.1110.10">
    <property type="entry name" value="Calcium-transporting ATPase, cytoplasmic domain N"/>
    <property type="match status" value="1"/>
</dbReference>
<evidence type="ECO:0000259" key="12">
    <source>
        <dbReference type="Pfam" id="PF00122"/>
    </source>
</evidence>
<keyword evidence="5 10" id="KW-0547">Nucleotide-binding</keyword>
<dbReference type="EC" id="3.6.3.3" evidence="13"/>
<dbReference type="PANTHER" id="PTHR43520">
    <property type="entry name" value="ATP7, ISOFORM B"/>
    <property type="match status" value="1"/>
</dbReference>
<evidence type="ECO:0000256" key="6">
    <source>
        <dbReference type="ARBA" id="ARBA00022840"/>
    </source>
</evidence>
<dbReference type="NCBIfam" id="TIGR01512">
    <property type="entry name" value="ATPase-IB2_Cd"/>
    <property type="match status" value="1"/>
</dbReference>
<dbReference type="InterPro" id="IPR023298">
    <property type="entry name" value="ATPase_P-typ_TM_dom_sf"/>
</dbReference>
<keyword evidence="9 10" id="KW-0472">Membrane</keyword>
<keyword evidence="7" id="KW-1278">Translocase</keyword>
<proteinExistence type="inferred from homology"/>
<dbReference type="InterPro" id="IPR059000">
    <property type="entry name" value="ATPase_P-type_domA"/>
</dbReference>
<keyword evidence="8 10" id="KW-1133">Transmembrane helix</keyword>
<accession>A0A6I5KWE2</accession>
<feature type="transmembrane region" description="Helical" evidence="10">
    <location>
        <begin position="171"/>
        <end position="188"/>
    </location>
</feature>
<dbReference type="RefSeq" id="WP_163636520.1">
    <property type="nucleotide sequence ID" value="NZ_JAAAMI010000013.1"/>
</dbReference>
<feature type="transmembrane region" description="Helical" evidence="10">
    <location>
        <begin position="685"/>
        <end position="705"/>
    </location>
</feature>